<feature type="transmembrane region" description="Helical" evidence="6">
    <location>
        <begin position="270"/>
        <end position="289"/>
    </location>
</feature>
<dbReference type="SUPFAM" id="SSF103481">
    <property type="entry name" value="Multidrug resistance efflux transporter EmrE"/>
    <property type="match status" value="1"/>
</dbReference>
<keyword evidence="3 6" id="KW-0812">Transmembrane</keyword>
<dbReference type="InterPro" id="IPR050638">
    <property type="entry name" value="AA-Vitamin_Transporters"/>
</dbReference>
<dbReference type="GO" id="GO:0005886">
    <property type="term" value="C:plasma membrane"/>
    <property type="evidence" value="ECO:0007669"/>
    <property type="project" value="UniProtKB-SubCell"/>
</dbReference>
<evidence type="ECO:0000256" key="2">
    <source>
        <dbReference type="ARBA" id="ARBA00022475"/>
    </source>
</evidence>
<dbReference type="Pfam" id="PF00892">
    <property type="entry name" value="EamA"/>
    <property type="match status" value="2"/>
</dbReference>
<keyword evidence="2" id="KW-1003">Cell membrane</keyword>
<feature type="transmembrane region" description="Helical" evidence="6">
    <location>
        <begin position="123"/>
        <end position="143"/>
    </location>
</feature>
<feature type="transmembrane region" description="Helical" evidence="6">
    <location>
        <begin position="95"/>
        <end position="116"/>
    </location>
</feature>
<name>A0A382FTU4_9ZZZZ</name>
<feature type="transmembrane region" description="Helical" evidence="6">
    <location>
        <begin position="7"/>
        <end position="26"/>
    </location>
</feature>
<feature type="transmembrane region" description="Helical" evidence="6">
    <location>
        <begin position="182"/>
        <end position="200"/>
    </location>
</feature>
<keyword evidence="4 6" id="KW-1133">Transmembrane helix</keyword>
<feature type="transmembrane region" description="Helical" evidence="6">
    <location>
        <begin position="68"/>
        <end position="89"/>
    </location>
</feature>
<feature type="domain" description="EamA" evidence="7">
    <location>
        <begin position="9"/>
        <end position="140"/>
    </location>
</feature>
<evidence type="ECO:0000259" key="7">
    <source>
        <dbReference type="Pfam" id="PF00892"/>
    </source>
</evidence>
<accession>A0A382FTU4</accession>
<dbReference type="AlphaFoldDB" id="A0A382FTU4"/>
<proteinExistence type="predicted"/>
<evidence type="ECO:0000256" key="1">
    <source>
        <dbReference type="ARBA" id="ARBA00004651"/>
    </source>
</evidence>
<reference evidence="8" key="1">
    <citation type="submission" date="2018-05" db="EMBL/GenBank/DDBJ databases">
        <authorList>
            <person name="Lanie J.A."/>
            <person name="Ng W.-L."/>
            <person name="Kazmierczak K.M."/>
            <person name="Andrzejewski T.M."/>
            <person name="Davidsen T.M."/>
            <person name="Wayne K.J."/>
            <person name="Tettelin H."/>
            <person name="Glass J.I."/>
            <person name="Rusch D."/>
            <person name="Podicherti R."/>
            <person name="Tsui H.-C.T."/>
            <person name="Winkler M.E."/>
        </authorList>
    </citation>
    <scope>NUCLEOTIDE SEQUENCE</scope>
</reference>
<sequence length="297" mass="33284">MLSNNKVIFFLMALAMLTWGVAWTSAKISNEYLEYNNLVFLRFFVGFLTMLPFLYNNKLNLSAISFSTIINITSTSILFFIYNQCFFIGTDIGRSGMGGVFVTTTNPVITFIIVSIISRKFSFINMFSISIGAFGGLLILGVFSQGFDAFLFAGNQYFIFCSISWGVLTVIMSQGQKKINSIWYITLCYLVTSFISLFFINPHEILDFSVYDIRFFLNFFLVCSAMSFGTSIYIIASYRIGPVSASTFIFSVPFIAMGTAYIFIDEPMGINIIIGGLLGILSIYLINYVESKAGMKV</sequence>
<feature type="transmembrane region" description="Helical" evidence="6">
    <location>
        <begin position="243"/>
        <end position="264"/>
    </location>
</feature>
<dbReference type="InterPro" id="IPR037185">
    <property type="entry name" value="EmrE-like"/>
</dbReference>
<dbReference type="PANTHER" id="PTHR32322">
    <property type="entry name" value="INNER MEMBRANE TRANSPORTER"/>
    <property type="match status" value="1"/>
</dbReference>
<feature type="transmembrane region" description="Helical" evidence="6">
    <location>
        <begin position="149"/>
        <end position="170"/>
    </location>
</feature>
<evidence type="ECO:0000256" key="5">
    <source>
        <dbReference type="ARBA" id="ARBA00023136"/>
    </source>
</evidence>
<feature type="domain" description="EamA" evidence="7">
    <location>
        <begin position="154"/>
        <end position="287"/>
    </location>
</feature>
<organism evidence="8">
    <name type="scientific">marine metagenome</name>
    <dbReference type="NCBI Taxonomy" id="408172"/>
    <lineage>
        <taxon>unclassified sequences</taxon>
        <taxon>metagenomes</taxon>
        <taxon>ecological metagenomes</taxon>
    </lineage>
</organism>
<dbReference type="EMBL" id="UINC01051437">
    <property type="protein sequence ID" value="SVB65597.1"/>
    <property type="molecule type" value="Genomic_DNA"/>
</dbReference>
<protein>
    <recommendedName>
        <fullName evidence="7">EamA domain-containing protein</fullName>
    </recommendedName>
</protein>
<dbReference type="PANTHER" id="PTHR32322:SF18">
    <property type="entry name" value="S-ADENOSYLMETHIONINE_S-ADENOSYLHOMOCYSTEINE TRANSPORTER"/>
    <property type="match status" value="1"/>
</dbReference>
<evidence type="ECO:0000256" key="4">
    <source>
        <dbReference type="ARBA" id="ARBA00022989"/>
    </source>
</evidence>
<evidence type="ECO:0000313" key="8">
    <source>
        <dbReference type="EMBL" id="SVB65597.1"/>
    </source>
</evidence>
<gene>
    <name evidence="8" type="ORF">METZ01_LOCUS218451</name>
</gene>
<evidence type="ECO:0000256" key="3">
    <source>
        <dbReference type="ARBA" id="ARBA00022692"/>
    </source>
</evidence>
<feature type="transmembrane region" description="Helical" evidence="6">
    <location>
        <begin position="38"/>
        <end position="56"/>
    </location>
</feature>
<feature type="transmembrane region" description="Helical" evidence="6">
    <location>
        <begin position="215"/>
        <end position="236"/>
    </location>
</feature>
<evidence type="ECO:0000256" key="6">
    <source>
        <dbReference type="SAM" id="Phobius"/>
    </source>
</evidence>
<comment type="subcellular location">
    <subcellularLocation>
        <location evidence="1">Cell membrane</location>
        <topology evidence="1">Multi-pass membrane protein</topology>
    </subcellularLocation>
</comment>
<keyword evidence="5 6" id="KW-0472">Membrane</keyword>
<dbReference type="InterPro" id="IPR000620">
    <property type="entry name" value="EamA_dom"/>
</dbReference>